<dbReference type="InterPro" id="IPR036249">
    <property type="entry name" value="Thioredoxin-like_sf"/>
</dbReference>
<protein>
    <submittedName>
        <fullName evidence="1">Disulfide oxidoreductase YuzD</fullName>
    </submittedName>
</protein>
<dbReference type="EMBL" id="FNEN01000019">
    <property type="protein sequence ID" value="SDJ18551.1"/>
    <property type="molecule type" value="Genomic_DNA"/>
</dbReference>
<organism evidence="1 2">
    <name type="scientific">Natribacillus halophilus</name>
    <dbReference type="NCBI Taxonomy" id="549003"/>
    <lineage>
        <taxon>Bacteria</taxon>
        <taxon>Bacillati</taxon>
        <taxon>Bacillota</taxon>
        <taxon>Bacilli</taxon>
        <taxon>Bacillales</taxon>
        <taxon>Bacillaceae</taxon>
        <taxon>Natribacillus</taxon>
    </lineage>
</organism>
<evidence type="ECO:0000313" key="1">
    <source>
        <dbReference type="EMBL" id="SDJ18551.1"/>
    </source>
</evidence>
<accession>A0A1G8RNJ4</accession>
<dbReference type="Gene3D" id="3.40.30.30">
    <property type="entry name" value="Hypothetical protein sa0798"/>
    <property type="match status" value="1"/>
</dbReference>
<dbReference type="OrthoDB" id="2389679at2"/>
<sequence length="100" mass="11246">MSITINVYGAEKKCASCVNQPSALETKEWLEALLNRKYQNQKLSFDYIDIEDPKKGHEALSNDIIENDRLYPLVTINGDVVAEGPPQIKTIYAKMDDLTG</sequence>
<gene>
    <name evidence="1" type="ORF">SAMN04488123_11931</name>
</gene>
<evidence type="ECO:0000313" key="2">
    <source>
        <dbReference type="Proteomes" id="UP000198853"/>
    </source>
</evidence>
<keyword evidence="2" id="KW-1185">Reference proteome</keyword>
<name>A0A1G8RNJ4_9BACI</name>
<reference evidence="1 2" key="1">
    <citation type="submission" date="2016-10" db="EMBL/GenBank/DDBJ databases">
        <authorList>
            <person name="de Groot N.N."/>
        </authorList>
    </citation>
    <scope>NUCLEOTIDE SEQUENCE [LARGE SCALE GENOMIC DNA]</scope>
    <source>
        <strain evidence="1 2">DSM 21771</strain>
    </source>
</reference>
<dbReference type="SUPFAM" id="SSF52833">
    <property type="entry name" value="Thioredoxin-like"/>
    <property type="match status" value="1"/>
</dbReference>
<proteinExistence type="predicted"/>
<dbReference type="Proteomes" id="UP000198853">
    <property type="component" value="Unassembled WGS sequence"/>
</dbReference>
<dbReference type="RefSeq" id="WP_090399586.1">
    <property type="nucleotide sequence ID" value="NZ_FNEN01000019.1"/>
</dbReference>
<dbReference type="Pfam" id="PF07315">
    <property type="entry name" value="DUF1462"/>
    <property type="match status" value="1"/>
</dbReference>
<dbReference type="InterPro" id="IPR038218">
    <property type="entry name" value="YuzD-like_sp"/>
</dbReference>
<dbReference type="AlphaFoldDB" id="A0A1G8RNJ4"/>
<dbReference type="InterPro" id="IPR009190">
    <property type="entry name" value="DUF1462"/>
</dbReference>